<dbReference type="PRINTS" id="PR00625">
    <property type="entry name" value="JDOMAIN"/>
</dbReference>
<dbReference type="SMART" id="SM00271">
    <property type="entry name" value="DnaJ"/>
    <property type="match status" value="1"/>
</dbReference>
<dbReference type="PANTHER" id="PTHR43948">
    <property type="entry name" value="DNAJ HOMOLOG SUBFAMILY B"/>
    <property type="match status" value="1"/>
</dbReference>
<feature type="compositionally biased region" description="Basic and acidic residues" evidence="1">
    <location>
        <begin position="8"/>
        <end position="21"/>
    </location>
</feature>
<evidence type="ECO:0000259" key="2">
    <source>
        <dbReference type="PROSITE" id="PS50076"/>
    </source>
</evidence>
<gene>
    <name evidence="3" type="ORF">FCC1311_039792</name>
</gene>
<feature type="compositionally biased region" description="Polar residues" evidence="1">
    <location>
        <begin position="39"/>
        <end position="50"/>
    </location>
</feature>
<feature type="region of interest" description="Disordered" evidence="1">
    <location>
        <begin position="214"/>
        <end position="234"/>
    </location>
</feature>
<dbReference type="Gene3D" id="1.10.287.110">
    <property type="entry name" value="DnaJ domain"/>
    <property type="match status" value="1"/>
</dbReference>
<dbReference type="InterPro" id="IPR036869">
    <property type="entry name" value="J_dom_sf"/>
</dbReference>
<dbReference type="PANTHER" id="PTHR43948:SF10">
    <property type="entry name" value="MRJ, ISOFORM E"/>
    <property type="match status" value="1"/>
</dbReference>
<organism evidence="3 4">
    <name type="scientific">Hondaea fermentalgiana</name>
    <dbReference type="NCBI Taxonomy" id="2315210"/>
    <lineage>
        <taxon>Eukaryota</taxon>
        <taxon>Sar</taxon>
        <taxon>Stramenopiles</taxon>
        <taxon>Bigyra</taxon>
        <taxon>Labyrinthulomycetes</taxon>
        <taxon>Thraustochytrida</taxon>
        <taxon>Thraustochytriidae</taxon>
        <taxon>Hondaea</taxon>
    </lineage>
</organism>
<sequence length="403" mass="43797">MQNRGHKRDLDAARARADSRGSLHGNARGAPRSRHGSVSGKTKTKASQSKPPIEVDESANYYEILQISRSASDAEVRKAYKRMAMRFHPDKNPGNREQAELAFKLVAEAYSVLSDKDKRKTYDVFGKQGLEHGGGGGGGGGSRAARSTSQASHGDFVHVDMEHAREMFERFFAESGFGPSLFFDDGAFGFGDSCSEDEDLEDEIFRRHPFLSGASANRQRHRQRRRGRRADDLYRESSMRGSFGDIGLGSMGMGSMSMGMDGMSMSMGMGGMGMSMGMNGMGMSMGMGNMGMGNMSMGMDSFAGSDMGGSSRRGASSLWESMFDDQFSHAFEDGPSHSFSSVYSSEEGMGGVSRSVKMTTTIQNGERVTLTETTTRFPDGRVETSVESSRPPGRQAHLADRRS</sequence>
<feature type="region of interest" description="Disordered" evidence="1">
    <location>
        <begin position="127"/>
        <end position="153"/>
    </location>
</feature>
<dbReference type="Proteomes" id="UP000241890">
    <property type="component" value="Unassembled WGS sequence"/>
</dbReference>
<dbReference type="SUPFAM" id="SSF46565">
    <property type="entry name" value="Chaperone J-domain"/>
    <property type="match status" value="1"/>
</dbReference>
<proteinExistence type="predicted"/>
<comment type="caution">
    <text evidence="3">The sequence shown here is derived from an EMBL/GenBank/DDBJ whole genome shotgun (WGS) entry which is preliminary data.</text>
</comment>
<dbReference type="InterPro" id="IPR018253">
    <property type="entry name" value="DnaJ_domain_CS"/>
</dbReference>
<dbReference type="GO" id="GO:0051082">
    <property type="term" value="F:unfolded protein binding"/>
    <property type="evidence" value="ECO:0007669"/>
    <property type="project" value="TreeGrafter"/>
</dbReference>
<evidence type="ECO:0000256" key="1">
    <source>
        <dbReference type="SAM" id="MobiDB-lite"/>
    </source>
</evidence>
<feature type="compositionally biased region" description="Gly residues" evidence="1">
    <location>
        <begin position="131"/>
        <end position="142"/>
    </location>
</feature>
<protein>
    <submittedName>
        <fullName evidence="3">DnaJ family protein</fullName>
    </submittedName>
</protein>
<dbReference type="InParanoid" id="A0A2R5G9N4"/>
<feature type="region of interest" description="Disordered" evidence="1">
    <location>
        <begin position="369"/>
        <end position="403"/>
    </location>
</feature>
<dbReference type="CDD" id="cd06257">
    <property type="entry name" value="DnaJ"/>
    <property type="match status" value="1"/>
</dbReference>
<feature type="domain" description="J" evidence="2">
    <location>
        <begin position="60"/>
        <end position="126"/>
    </location>
</feature>
<evidence type="ECO:0000313" key="3">
    <source>
        <dbReference type="EMBL" id="GBG27756.1"/>
    </source>
</evidence>
<dbReference type="PROSITE" id="PS00636">
    <property type="entry name" value="DNAJ_1"/>
    <property type="match status" value="1"/>
</dbReference>
<dbReference type="InterPro" id="IPR001623">
    <property type="entry name" value="DnaJ_domain"/>
</dbReference>
<evidence type="ECO:0000313" key="4">
    <source>
        <dbReference type="Proteomes" id="UP000241890"/>
    </source>
</evidence>
<dbReference type="OrthoDB" id="10250354at2759"/>
<name>A0A2R5G9N4_9STRA</name>
<dbReference type="GO" id="GO:0005737">
    <property type="term" value="C:cytoplasm"/>
    <property type="evidence" value="ECO:0007669"/>
    <property type="project" value="TreeGrafter"/>
</dbReference>
<dbReference type="EMBL" id="BEYU01000035">
    <property type="protein sequence ID" value="GBG27756.1"/>
    <property type="molecule type" value="Genomic_DNA"/>
</dbReference>
<dbReference type="AlphaFoldDB" id="A0A2R5G9N4"/>
<keyword evidence="4" id="KW-1185">Reference proteome</keyword>
<dbReference type="GO" id="GO:0044183">
    <property type="term" value="F:protein folding chaperone"/>
    <property type="evidence" value="ECO:0007669"/>
    <property type="project" value="TreeGrafter"/>
</dbReference>
<feature type="region of interest" description="Disordered" evidence="1">
    <location>
        <begin position="1"/>
        <end position="54"/>
    </location>
</feature>
<dbReference type="PROSITE" id="PS50076">
    <property type="entry name" value="DNAJ_2"/>
    <property type="match status" value="1"/>
</dbReference>
<dbReference type="GO" id="GO:0005634">
    <property type="term" value="C:nucleus"/>
    <property type="evidence" value="ECO:0007669"/>
    <property type="project" value="TreeGrafter"/>
</dbReference>
<feature type="compositionally biased region" description="Basic residues" evidence="1">
    <location>
        <begin position="218"/>
        <end position="228"/>
    </location>
</feature>
<reference evidence="3 4" key="1">
    <citation type="submission" date="2017-12" db="EMBL/GenBank/DDBJ databases">
        <title>Sequencing, de novo assembly and annotation of complete genome of a new Thraustochytrid species, strain FCC1311.</title>
        <authorList>
            <person name="Sedici K."/>
            <person name="Godart F."/>
            <person name="Aiese Cigliano R."/>
            <person name="Sanseverino W."/>
            <person name="Barakat M."/>
            <person name="Ortet P."/>
            <person name="Marechal E."/>
            <person name="Cagnac O."/>
            <person name="Amato A."/>
        </authorList>
    </citation>
    <scope>NUCLEOTIDE SEQUENCE [LARGE SCALE GENOMIC DNA]</scope>
</reference>
<dbReference type="Pfam" id="PF00226">
    <property type="entry name" value="DnaJ"/>
    <property type="match status" value="1"/>
</dbReference>
<accession>A0A2R5G9N4</accession>
<dbReference type="GO" id="GO:0051087">
    <property type="term" value="F:protein-folding chaperone binding"/>
    <property type="evidence" value="ECO:0007669"/>
    <property type="project" value="TreeGrafter"/>
</dbReference>